<dbReference type="AlphaFoldDB" id="A0AA45L1P8"/>
<gene>
    <name evidence="1" type="ORF">KCV87_19030</name>
</gene>
<protein>
    <submittedName>
        <fullName evidence="1">Uncharacterized protein</fullName>
    </submittedName>
</protein>
<organism evidence="1 2">
    <name type="scientific">Actinosynnema pretiosum subsp. pretiosum</name>
    <dbReference type="NCBI Taxonomy" id="103721"/>
    <lineage>
        <taxon>Bacteria</taxon>
        <taxon>Bacillati</taxon>
        <taxon>Actinomycetota</taxon>
        <taxon>Actinomycetes</taxon>
        <taxon>Pseudonocardiales</taxon>
        <taxon>Pseudonocardiaceae</taxon>
        <taxon>Actinosynnema</taxon>
    </lineage>
</organism>
<evidence type="ECO:0000313" key="1">
    <source>
        <dbReference type="EMBL" id="QUF01656.1"/>
    </source>
</evidence>
<reference evidence="1" key="1">
    <citation type="submission" date="2021-04" db="EMBL/GenBank/DDBJ databases">
        <title>Genomic sequence of Actinosynnema pretiosum subsp. pretiosum ATCC 31280 (C-14919).</title>
        <authorList>
            <person name="Bai L."/>
            <person name="Wang X."/>
            <person name="Xiao Y."/>
        </authorList>
    </citation>
    <scope>NUCLEOTIDE SEQUENCE</scope>
    <source>
        <strain evidence="1">ATCC 31280</strain>
    </source>
</reference>
<sequence length="51" mass="5852">MLAMVVVTLLALPLVFVAQRIGRRRWNRRVDVARVPESALFPHRVPSLSRT</sequence>
<dbReference type="Proteomes" id="UP000677152">
    <property type="component" value="Chromosome"/>
</dbReference>
<dbReference type="EMBL" id="CP073249">
    <property type="protein sequence ID" value="QUF01656.1"/>
    <property type="molecule type" value="Genomic_DNA"/>
</dbReference>
<proteinExistence type="predicted"/>
<accession>A0AA45L1P8</accession>
<evidence type="ECO:0000313" key="2">
    <source>
        <dbReference type="Proteomes" id="UP000677152"/>
    </source>
</evidence>
<name>A0AA45L1P8_9PSEU</name>